<dbReference type="AlphaFoldDB" id="A0AA41QR98"/>
<evidence type="ECO:0000313" key="2">
    <source>
        <dbReference type="EMBL" id="MCI0129113.1"/>
    </source>
</evidence>
<dbReference type="RefSeq" id="WP_281737079.1">
    <property type="nucleotide sequence ID" value="NZ_JAKETQ010000004.1"/>
</dbReference>
<dbReference type="InterPro" id="IPR006528">
    <property type="entry name" value="Phage_head_morphogenesis_dom"/>
</dbReference>
<dbReference type="NCBIfam" id="TIGR01641">
    <property type="entry name" value="phageSPP1_gp7"/>
    <property type="match status" value="1"/>
</dbReference>
<keyword evidence="3" id="KW-1185">Reference proteome</keyword>
<dbReference type="EMBL" id="JALAZD010000004">
    <property type="protein sequence ID" value="MCI0129113.1"/>
    <property type="molecule type" value="Genomic_DNA"/>
</dbReference>
<gene>
    <name evidence="2" type="ORF">ML536_19955</name>
</gene>
<reference evidence="2" key="1">
    <citation type="submission" date="2022-03" db="EMBL/GenBank/DDBJ databases">
        <title>The complete genome sequence of a Methyloterrigena soli.</title>
        <authorList>
            <person name="Zi Z."/>
        </authorList>
    </citation>
    <scope>NUCLEOTIDE SEQUENCE</scope>
    <source>
        <strain evidence="2">M48</strain>
    </source>
</reference>
<name>A0AA41QR98_9HYPH</name>
<protein>
    <submittedName>
        <fullName evidence="2">Phage head morphogenesis protein</fullName>
    </submittedName>
</protein>
<dbReference type="Pfam" id="PF04233">
    <property type="entry name" value="Phage_Mu_F"/>
    <property type="match status" value="1"/>
</dbReference>
<proteinExistence type="predicted"/>
<organism evidence="2 3">
    <name type="scientific">Paradevosia shaoguanensis</name>
    <dbReference type="NCBI Taxonomy" id="1335043"/>
    <lineage>
        <taxon>Bacteria</taxon>
        <taxon>Pseudomonadati</taxon>
        <taxon>Pseudomonadota</taxon>
        <taxon>Alphaproteobacteria</taxon>
        <taxon>Hyphomicrobiales</taxon>
        <taxon>Devosiaceae</taxon>
        <taxon>Paradevosia</taxon>
    </lineage>
</organism>
<dbReference type="Proteomes" id="UP001156140">
    <property type="component" value="Unassembled WGS sequence"/>
</dbReference>
<feature type="domain" description="Phage head morphogenesis" evidence="1">
    <location>
        <begin position="58"/>
        <end position="170"/>
    </location>
</feature>
<evidence type="ECO:0000259" key="1">
    <source>
        <dbReference type="Pfam" id="PF04233"/>
    </source>
</evidence>
<comment type="caution">
    <text evidence="2">The sequence shown here is derived from an EMBL/GenBank/DDBJ whole genome shotgun (WGS) entry which is preliminary data.</text>
</comment>
<sequence>MARDVVFQGVKFAEAVAFLRRRQLLTDTEWLRLLQDVTGEVEVIVADQRGQMQRDLIQAVIDAMDGGQSFADFRSSYDEIIKRYGWTAPGDPGWHSQLIFRVNTSNAQNAGRWEQSQRLKRSRPYLRYVTVGDHRVRPHHREWHGVLLLADDPWWKTHYTPNGFLCRCHVQSVSERDIERYGWQITDPADPRLAIPPDDGWEGNVGMAGMAIGAP</sequence>
<evidence type="ECO:0000313" key="3">
    <source>
        <dbReference type="Proteomes" id="UP001156140"/>
    </source>
</evidence>
<accession>A0AA41QR98</accession>